<evidence type="ECO:0008006" key="3">
    <source>
        <dbReference type="Google" id="ProtNLM"/>
    </source>
</evidence>
<sequence>MSPSQDGRHGFEDLGLSAVWCGHYEGNDRSQHCMEKCGFVYHHTARDVPCRLMGDVRTERASLLTRERWLAGRR</sequence>
<dbReference type="Proteomes" id="UP001055025">
    <property type="component" value="Unassembled WGS sequence"/>
</dbReference>
<evidence type="ECO:0000313" key="2">
    <source>
        <dbReference type="Proteomes" id="UP001055025"/>
    </source>
</evidence>
<dbReference type="EMBL" id="BQKC01000001">
    <property type="protein sequence ID" value="GJM54718.1"/>
    <property type="molecule type" value="Genomic_DNA"/>
</dbReference>
<keyword evidence="2" id="KW-1185">Reference proteome</keyword>
<dbReference type="Gene3D" id="3.40.630.30">
    <property type="match status" value="1"/>
</dbReference>
<reference evidence="1" key="1">
    <citation type="journal article" date="2022" name="Int. J. Syst. Evol. Microbiol.">
        <title>Granulimonas faecalis gen. nov., sp. nov., and Leptogranulimonas caecicola gen. nov., sp. nov., novel lactate-producing Atopobiaceae bacteria isolated from mouse intestines, and an emended description of the family Atopobiaceae.</title>
        <authorList>
            <person name="Morinaga K."/>
            <person name="Kusada H."/>
            <person name="Sakamoto S."/>
            <person name="Murakami T."/>
            <person name="Toyoda A."/>
            <person name="Mori H."/>
            <person name="Meng X.Y."/>
            <person name="Takashino M."/>
            <person name="Murotomi K."/>
            <person name="Tamaki H."/>
        </authorList>
    </citation>
    <scope>NUCLEOTIDE SEQUENCE</scope>
    <source>
        <strain evidence="1">OPF53</strain>
    </source>
</reference>
<comment type="caution">
    <text evidence="1">The sequence shown here is derived from an EMBL/GenBank/DDBJ whole genome shotgun (WGS) entry which is preliminary data.</text>
</comment>
<name>A0AAV5B1I6_9ACTN</name>
<dbReference type="AlphaFoldDB" id="A0AAV5B1I6"/>
<accession>A0AAV5B1I6</accession>
<gene>
    <name evidence="1" type="ORF">ATOP_03730</name>
</gene>
<proteinExistence type="predicted"/>
<evidence type="ECO:0000313" key="1">
    <source>
        <dbReference type="EMBL" id="GJM54718.1"/>
    </source>
</evidence>
<organism evidence="1 2">
    <name type="scientific">Granulimonas faecalis</name>
    <dbReference type="NCBI Taxonomy" id="2894155"/>
    <lineage>
        <taxon>Bacteria</taxon>
        <taxon>Bacillati</taxon>
        <taxon>Actinomycetota</taxon>
        <taxon>Coriobacteriia</taxon>
        <taxon>Coriobacteriales</taxon>
        <taxon>Kribbibacteriaceae</taxon>
        <taxon>Granulimonas</taxon>
    </lineage>
</organism>
<dbReference type="InterPro" id="IPR016181">
    <property type="entry name" value="Acyl_CoA_acyltransferase"/>
</dbReference>
<protein>
    <recommendedName>
        <fullName evidence="3">N-acetyltransferase domain-containing protein</fullName>
    </recommendedName>
</protein>
<dbReference type="RefSeq" id="WP_135978132.1">
    <property type="nucleotide sequence ID" value="NZ_BQKC01000001.1"/>
</dbReference>
<dbReference type="SUPFAM" id="SSF55729">
    <property type="entry name" value="Acyl-CoA N-acyltransferases (Nat)"/>
    <property type="match status" value="1"/>
</dbReference>